<evidence type="ECO:0000313" key="1">
    <source>
        <dbReference type="EMBL" id="GMA33676.1"/>
    </source>
</evidence>
<name>A0AA38CWW3_9MICO</name>
<dbReference type="Proteomes" id="UP001157161">
    <property type="component" value="Unassembled WGS sequence"/>
</dbReference>
<sequence>MREGPIRLPPAAYGGPVRRCDEPIPVRVWIPRARFGWTQFDGEADEWTDVAVHVTYRDEHYRTGRAWVWAGAVTRR</sequence>
<dbReference type="EMBL" id="BSUM01000004">
    <property type="protein sequence ID" value="GMA33745.1"/>
    <property type="molecule type" value="Genomic_DNA"/>
</dbReference>
<reference evidence="2" key="1">
    <citation type="journal article" date="2014" name="Int. J. Syst. Evol. Microbiol.">
        <title>Complete genome sequence of Corynebacterium casei LMG S-19264T (=DSM 44701T), isolated from a smear-ripened cheese.</title>
        <authorList>
            <consortium name="US DOE Joint Genome Institute (JGI-PGF)"/>
            <person name="Walter F."/>
            <person name="Albersmeier A."/>
            <person name="Kalinowski J."/>
            <person name="Ruckert C."/>
        </authorList>
    </citation>
    <scope>NUCLEOTIDE SEQUENCE</scope>
    <source>
        <strain evidence="2">NBRC 112290</strain>
    </source>
</reference>
<evidence type="ECO:0000313" key="2">
    <source>
        <dbReference type="EMBL" id="GMA33745.1"/>
    </source>
</evidence>
<gene>
    <name evidence="1" type="ORF">GCM10025875_36680</name>
    <name evidence="2" type="ORF">GCM10025875_37370</name>
</gene>
<comment type="caution">
    <text evidence="2">The sequence shown here is derived from an EMBL/GenBank/DDBJ whole genome shotgun (WGS) entry which is preliminary data.</text>
</comment>
<proteinExistence type="predicted"/>
<keyword evidence="3" id="KW-1185">Reference proteome</keyword>
<dbReference type="AlphaFoldDB" id="A0AA38CWW3"/>
<protein>
    <submittedName>
        <fullName evidence="2">Uncharacterized protein</fullName>
    </submittedName>
</protein>
<reference evidence="2" key="2">
    <citation type="submission" date="2023-02" db="EMBL/GenBank/DDBJ databases">
        <authorList>
            <person name="Sun Q."/>
            <person name="Mori K."/>
        </authorList>
    </citation>
    <scope>NUCLEOTIDE SEQUENCE</scope>
    <source>
        <strain evidence="2">NBRC 112290</strain>
    </source>
</reference>
<evidence type="ECO:0000313" key="3">
    <source>
        <dbReference type="Proteomes" id="UP001157161"/>
    </source>
</evidence>
<organism evidence="2 3">
    <name type="scientific">Litorihabitans aurantiacus</name>
    <dbReference type="NCBI Taxonomy" id="1930061"/>
    <lineage>
        <taxon>Bacteria</taxon>
        <taxon>Bacillati</taxon>
        <taxon>Actinomycetota</taxon>
        <taxon>Actinomycetes</taxon>
        <taxon>Micrococcales</taxon>
        <taxon>Beutenbergiaceae</taxon>
        <taxon>Litorihabitans</taxon>
    </lineage>
</organism>
<dbReference type="EMBL" id="BSUM01000003">
    <property type="protein sequence ID" value="GMA33676.1"/>
    <property type="molecule type" value="Genomic_DNA"/>
</dbReference>
<accession>A0AA38CWW3</accession>